<comment type="similarity">
    <text evidence="2">Belongs to the methyltransferase superfamily. L-isoaspartyl/D-aspartyl protein methyltransferase family.</text>
</comment>
<evidence type="ECO:0000256" key="7">
    <source>
        <dbReference type="ARBA" id="ARBA00022679"/>
    </source>
</evidence>
<keyword evidence="8" id="KW-0949">S-adenosyl-L-methionine</keyword>
<dbReference type="PANTHER" id="PTHR11579:SF0">
    <property type="entry name" value="PROTEIN-L-ISOASPARTATE(D-ASPARTATE) O-METHYLTRANSFERASE"/>
    <property type="match status" value="1"/>
</dbReference>
<dbReference type="SUPFAM" id="SSF53335">
    <property type="entry name" value="S-adenosyl-L-methionine-dependent methyltransferases"/>
    <property type="match status" value="1"/>
</dbReference>
<dbReference type="EC" id="2.1.1.77" evidence="3 9"/>
<dbReference type="Gene3D" id="3.40.50.150">
    <property type="entry name" value="Vaccinia Virus protein VP39"/>
    <property type="match status" value="1"/>
</dbReference>
<evidence type="ECO:0000256" key="4">
    <source>
        <dbReference type="ARBA" id="ARBA00013346"/>
    </source>
</evidence>
<sequence>MNSNADLIRHLMHVGVLQSPNVIDAFAKIDRKDFVTDQSEDEAYFDIALPIGFDQTISQPTTVAVMLELLDVQTGDSVLDVGSGSGWSTALLGHLVGDSGSVLGVEIIPELVSFGQQNLSKHHNLNATIGQAGEDLGEPGQTFDRILVSAEARQVPQALIDQLNVGGVMVIPINHSIFKISKVAENEIEKDEVAGFVFVPLVENRSTSID</sequence>
<protein>
    <recommendedName>
        <fullName evidence="4 9">Protein-L-isoaspartate O-methyltransferase</fullName>
        <ecNumber evidence="3 9">2.1.1.77</ecNumber>
    </recommendedName>
</protein>
<dbReference type="Pfam" id="PF01135">
    <property type="entry name" value="PCMT"/>
    <property type="match status" value="1"/>
</dbReference>
<dbReference type="AlphaFoldDB" id="A0A955LKE4"/>
<evidence type="ECO:0000256" key="3">
    <source>
        <dbReference type="ARBA" id="ARBA00011890"/>
    </source>
</evidence>
<evidence type="ECO:0000313" key="11">
    <source>
        <dbReference type="Proteomes" id="UP000751518"/>
    </source>
</evidence>
<keyword evidence="6 10" id="KW-0489">Methyltransferase</keyword>
<accession>A0A955LKE4</accession>
<proteinExistence type="inferred from homology"/>
<dbReference type="GO" id="GO:0032259">
    <property type="term" value="P:methylation"/>
    <property type="evidence" value="ECO:0007669"/>
    <property type="project" value="UniProtKB-KW"/>
</dbReference>
<dbReference type="GO" id="GO:0030091">
    <property type="term" value="P:protein repair"/>
    <property type="evidence" value="ECO:0007669"/>
    <property type="project" value="UniProtKB-UniRule"/>
</dbReference>
<dbReference type="CDD" id="cd02440">
    <property type="entry name" value="AdoMet_MTases"/>
    <property type="match status" value="1"/>
</dbReference>
<name>A0A955LKE4_UNCKA</name>
<evidence type="ECO:0000256" key="9">
    <source>
        <dbReference type="NCBIfam" id="TIGR00080"/>
    </source>
</evidence>
<organism evidence="10 11">
    <name type="scientific">candidate division WWE3 bacterium</name>
    <dbReference type="NCBI Taxonomy" id="2053526"/>
    <lineage>
        <taxon>Bacteria</taxon>
        <taxon>Katanobacteria</taxon>
    </lineage>
</organism>
<keyword evidence="5" id="KW-0963">Cytoplasm</keyword>
<reference evidence="10" key="2">
    <citation type="journal article" date="2021" name="Microbiome">
        <title>Successional dynamics and alternative stable states in a saline activated sludge microbial community over 9 years.</title>
        <authorList>
            <person name="Wang Y."/>
            <person name="Ye J."/>
            <person name="Ju F."/>
            <person name="Liu L."/>
            <person name="Boyd J.A."/>
            <person name="Deng Y."/>
            <person name="Parks D.H."/>
            <person name="Jiang X."/>
            <person name="Yin X."/>
            <person name="Woodcroft B.J."/>
            <person name="Tyson G.W."/>
            <person name="Hugenholtz P."/>
            <person name="Polz M.F."/>
            <person name="Zhang T."/>
        </authorList>
    </citation>
    <scope>NUCLEOTIDE SEQUENCE</scope>
    <source>
        <strain evidence="10">HKST-UBA03</strain>
    </source>
</reference>
<comment type="caution">
    <text evidence="10">The sequence shown here is derived from an EMBL/GenBank/DDBJ whole genome shotgun (WGS) entry which is preliminary data.</text>
</comment>
<evidence type="ECO:0000256" key="2">
    <source>
        <dbReference type="ARBA" id="ARBA00005369"/>
    </source>
</evidence>
<dbReference type="GO" id="GO:0004719">
    <property type="term" value="F:protein-L-isoaspartate (D-aspartate) O-methyltransferase activity"/>
    <property type="evidence" value="ECO:0007669"/>
    <property type="project" value="UniProtKB-UniRule"/>
</dbReference>
<reference evidence="10" key="1">
    <citation type="submission" date="2020-04" db="EMBL/GenBank/DDBJ databases">
        <authorList>
            <person name="Zhang T."/>
        </authorList>
    </citation>
    <scope>NUCLEOTIDE SEQUENCE</scope>
    <source>
        <strain evidence="10">HKST-UBA03</strain>
    </source>
</reference>
<dbReference type="PANTHER" id="PTHR11579">
    <property type="entry name" value="PROTEIN-L-ISOASPARTATE O-METHYLTRANSFERASE"/>
    <property type="match status" value="1"/>
</dbReference>
<dbReference type="EMBL" id="JAGQKZ010000044">
    <property type="protein sequence ID" value="MCA9392372.1"/>
    <property type="molecule type" value="Genomic_DNA"/>
</dbReference>
<gene>
    <name evidence="10" type="primary">pcm</name>
    <name evidence="10" type="ORF">KC614_04205</name>
</gene>
<dbReference type="NCBIfam" id="TIGR00080">
    <property type="entry name" value="pimt"/>
    <property type="match status" value="1"/>
</dbReference>
<keyword evidence="7 10" id="KW-0808">Transferase</keyword>
<comment type="subcellular location">
    <subcellularLocation>
        <location evidence="1">Cytoplasm</location>
    </subcellularLocation>
</comment>
<dbReference type="InterPro" id="IPR029063">
    <property type="entry name" value="SAM-dependent_MTases_sf"/>
</dbReference>
<dbReference type="GO" id="GO:0005737">
    <property type="term" value="C:cytoplasm"/>
    <property type="evidence" value="ECO:0007669"/>
    <property type="project" value="UniProtKB-SubCell"/>
</dbReference>
<evidence type="ECO:0000256" key="8">
    <source>
        <dbReference type="ARBA" id="ARBA00022691"/>
    </source>
</evidence>
<dbReference type="Proteomes" id="UP000751518">
    <property type="component" value="Unassembled WGS sequence"/>
</dbReference>
<evidence type="ECO:0000313" key="10">
    <source>
        <dbReference type="EMBL" id="MCA9392372.1"/>
    </source>
</evidence>
<evidence type="ECO:0000256" key="6">
    <source>
        <dbReference type="ARBA" id="ARBA00022603"/>
    </source>
</evidence>
<dbReference type="InterPro" id="IPR000682">
    <property type="entry name" value="PCMT"/>
</dbReference>
<evidence type="ECO:0000256" key="1">
    <source>
        <dbReference type="ARBA" id="ARBA00004496"/>
    </source>
</evidence>
<evidence type="ECO:0000256" key="5">
    <source>
        <dbReference type="ARBA" id="ARBA00022490"/>
    </source>
</evidence>